<dbReference type="AlphaFoldDB" id="A0A423TN97"/>
<dbReference type="STRING" id="6689.A0A423TN97"/>
<accession>A0A423TN97</accession>
<dbReference type="EMBL" id="QCYY01001454">
    <property type="protein sequence ID" value="ROT77944.1"/>
    <property type="molecule type" value="Genomic_DNA"/>
</dbReference>
<dbReference type="Proteomes" id="UP000283509">
    <property type="component" value="Unassembled WGS sequence"/>
</dbReference>
<evidence type="ECO:0000313" key="2">
    <source>
        <dbReference type="Proteomes" id="UP000283509"/>
    </source>
</evidence>
<reference evidence="1 2" key="2">
    <citation type="submission" date="2019-01" db="EMBL/GenBank/DDBJ databases">
        <title>The decoding of complex shrimp genome reveals the adaptation for benthos swimmer, frequently molting mechanism and breeding impact on genome.</title>
        <authorList>
            <person name="Sun Y."/>
            <person name="Gao Y."/>
            <person name="Yu Y."/>
        </authorList>
    </citation>
    <scope>NUCLEOTIDE SEQUENCE [LARGE SCALE GENOMIC DNA]</scope>
    <source>
        <tissue evidence="1">Muscle</tissue>
    </source>
</reference>
<evidence type="ECO:0000313" key="1">
    <source>
        <dbReference type="EMBL" id="ROT77944.1"/>
    </source>
</evidence>
<organism evidence="1 2">
    <name type="scientific">Penaeus vannamei</name>
    <name type="common">Whiteleg shrimp</name>
    <name type="synonym">Litopenaeus vannamei</name>
    <dbReference type="NCBI Taxonomy" id="6689"/>
    <lineage>
        <taxon>Eukaryota</taxon>
        <taxon>Metazoa</taxon>
        <taxon>Ecdysozoa</taxon>
        <taxon>Arthropoda</taxon>
        <taxon>Crustacea</taxon>
        <taxon>Multicrustacea</taxon>
        <taxon>Malacostraca</taxon>
        <taxon>Eumalacostraca</taxon>
        <taxon>Eucarida</taxon>
        <taxon>Decapoda</taxon>
        <taxon>Dendrobranchiata</taxon>
        <taxon>Penaeoidea</taxon>
        <taxon>Penaeidae</taxon>
        <taxon>Penaeus</taxon>
    </lineage>
</organism>
<dbReference type="CDD" id="cd00117">
    <property type="entry name" value="TFP"/>
    <property type="match status" value="1"/>
</dbReference>
<keyword evidence="2" id="KW-1185">Reference proteome</keyword>
<dbReference type="OrthoDB" id="6342359at2759"/>
<comment type="caution">
    <text evidence="1">The sequence shown here is derived from an EMBL/GenBank/DDBJ whole genome shotgun (WGS) entry which is preliminary data.</text>
</comment>
<evidence type="ECO:0008006" key="3">
    <source>
        <dbReference type="Google" id="ProtNLM"/>
    </source>
</evidence>
<gene>
    <name evidence="1" type="ORF">C7M84_003362</name>
</gene>
<sequence>MDVELLIATKIMSDIQCGTNGSTTPTGMGRINPFSSIKWLSHYSESELVTRVLCEHLIALVSARPALKTSAPVTCLLCALSVTQGNLACYSCTLDFRKSEYVWDHPCLGRHRDSEVNKTYLVVCGPNDRYCRAERTEVNGVLVKLTRECSEVCYYGCRPKGFGINSEACAQCCDSNGCNNMYPESSSLVPRANSLTISVMSVVVVLSLCYH</sequence>
<name>A0A423TN97_PENVA</name>
<protein>
    <recommendedName>
        <fullName evidence="3">Snake toxin/toxin-like domain-containing protein</fullName>
    </recommendedName>
</protein>
<proteinExistence type="predicted"/>
<reference evidence="1 2" key="1">
    <citation type="submission" date="2018-04" db="EMBL/GenBank/DDBJ databases">
        <authorList>
            <person name="Zhang X."/>
            <person name="Yuan J."/>
            <person name="Li F."/>
            <person name="Xiang J."/>
        </authorList>
    </citation>
    <scope>NUCLEOTIDE SEQUENCE [LARGE SCALE GENOMIC DNA]</scope>
    <source>
        <tissue evidence="1">Muscle</tissue>
    </source>
</reference>